<dbReference type="Gene3D" id="1.20.120.330">
    <property type="entry name" value="Nucleotidyltransferases domain 2"/>
    <property type="match status" value="1"/>
</dbReference>
<feature type="domain" description="Focal AT" evidence="1">
    <location>
        <begin position="2"/>
        <end position="74"/>
    </location>
</feature>
<dbReference type="eggNOG" id="KOG4257">
    <property type="taxonomic scope" value="Eukaryota"/>
</dbReference>
<dbReference type="KEGG" id="dpx:DAPPUDRAFT_309576"/>
<protein>
    <recommendedName>
        <fullName evidence="1">Focal AT domain-containing protein</fullName>
    </recommendedName>
</protein>
<dbReference type="SUPFAM" id="SSF68993">
    <property type="entry name" value="FAT domain of focal adhesion kinase"/>
    <property type="match status" value="1"/>
</dbReference>
<dbReference type="InterPro" id="IPR005189">
    <property type="entry name" value="Focal_adhesion_kin_target_dom"/>
</dbReference>
<dbReference type="GO" id="GO:0007172">
    <property type="term" value="P:signal complex assembly"/>
    <property type="evidence" value="ECO:0007669"/>
    <property type="project" value="InterPro"/>
</dbReference>
<sequence length="107" mass="12311">MLLSQGVQAKIENYVDIVKKVSLELRALLNSVNQLVPHFPSSNHREVQMAELVSALKLAERNSNTTLDNEYRKGNAVCSPHFGYERQKSFRHGRSYTHQTSPRQRIF</sequence>
<evidence type="ECO:0000313" key="2">
    <source>
        <dbReference type="EMBL" id="EFX89920.1"/>
    </source>
</evidence>
<evidence type="ECO:0000259" key="1">
    <source>
        <dbReference type="Pfam" id="PF03623"/>
    </source>
</evidence>
<dbReference type="STRING" id="6669.E9FRW8"/>
<dbReference type="InParanoid" id="E9FRW8"/>
<dbReference type="GO" id="GO:0005925">
    <property type="term" value="C:focal adhesion"/>
    <property type="evidence" value="ECO:0007669"/>
    <property type="project" value="InterPro"/>
</dbReference>
<dbReference type="GO" id="GO:0004713">
    <property type="term" value="F:protein tyrosine kinase activity"/>
    <property type="evidence" value="ECO:0007669"/>
    <property type="project" value="InterPro"/>
</dbReference>
<reference evidence="2 3" key="1">
    <citation type="journal article" date="2011" name="Science">
        <title>The ecoresponsive genome of Daphnia pulex.</title>
        <authorList>
            <person name="Colbourne J.K."/>
            <person name="Pfrender M.E."/>
            <person name="Gilbert D."/>
            <person name="Thomas W.K."/>
            <person name="Tucker A."/>
            <person name="Oakley T.H."/>
            <person name="Tokishita S."/>
            <person name="Aerts A."/>
            <person name="Arnold G.J."/>
            <person name="Basu M.K."/>
            <person name="Bauer D.J."/>
            <person name="Caceres C.E."/>
            <person name="Carmel L."/>
            <person name="Casola C."/>
            <person name="Choi J.H."/>
            <person name="Detter J.C."/>
            <person name="Dong Q."/>
            <person name="Dusheyko S."/>
            <person name="Eads B.D."/>
            <person name="Frohlich T."/>
            <person name="Geiler-Samerotte K.A."/>
            <person name="Gerlach D."/>
            <person name="Hatcher P."/>
            <person name="Jogdeo S."/>
            <person name="Krijgsveld J."/>
            <person name="Kriventseva E.V."/>
            <person name="Kultz D."/>
            <person name="Laforsch C."/>
            <person name="Lindquist E."/>
            <person name="Lopez J."/>
            <person name="Manak J.R."/>
            <person name="Muller J."/>
            <person name="Pangilinan J."/>
            <person name="Patwardhan R.P."/>
            <person name="Pitluck S."/>
            <person name="Pritham E.J."/>
            <person name="Rechtsteiner A."/>
            <person name="Rho M."/>
            <person name="Rogozin I.B."/>
            <person name="Sakarya O."/>
            <person name="Salamov A."/>
            <person name="Schaack S."/>
            <person name="Shapiro H."/>
            <person name="Shiga Y."/>
            <person name="Skalitzky C."/>
            <person name="Smith Z."/>
            <person name="Souvorov A."/>
            <person name="Sung W."/>
            <person name="Tang Z."/>
            <person name="Tsuchiya D."/>
            <person name="Tu H."/>
            <person name="Vos H."/>
            <person name="Wang M."/>
            <person name="Wolf Y.I."/>
            <person name="Yamagata H."/>
            <person name="Yamada T."/>
            <person name="Ye Y."/>
            <person name="Shaw J.R."/>
            <person name="Andrews J."/>
            <person name="Crease T.J."/>
            <person name="Tang H."/>
            <person name="Lucas S.M."/>
            <person name="Robertson H.M."/>
            <person name="Bork P."/>
            <person name="Koonin E.V."/>
            <person name="Zdobnov E.M."/>
            <person name="Grigoriev I.V."/>
            <person name="Lynch M."/>
            <person name="Boore J.L."/>
        </authorList>
    </citation>
    <scope>NUCLEOTIDE SEQUENCE [LARGE SCALE GENOMIC DNA]</scope>
</reference>
<proteinExistence type="predicted"/>
<dbReference type="EMBL" id="GL732523">
    <property type="protein sequence ID" value="EFX89920.1"/>
    <property type="molecule type" value="Genomic_DNA"/>
</dbReference>
<organism evidence="2 3">
    <name type="scientific">Daphnia pulex</name>
    <name type="common">Water flea</name>
    <dbReference type="NCBI Taxonomy" id="6669"/>
    <lineage>
        <taxon>Eukaryota</taxon>
        <taxon>Metazoa</taxon>
        <taxon>Ecdysozoa</taxon>
        <taxon>Arthropoda</taxon>
        <taxon>Crustacea</taxon>
        <taxon>Branchiopoda</taxon>
        <taxon>Diplostraca</taxon>
        <taxon>Cladocera</taxon>
        <taxon>Anomopoda</taxon>
        <taxon>Daphniidae</taxon>
        <taxon>Daphnia</taxon>
    </lineage>
</organism>
<name>E9FRW8_DAPPU</name>
<dbReference type="Proteomes" id="UP000000305">
    <property type="component" value="Unassembled WGS sequence"/>
</dbReference>
<keyword evidence="3" id="KW-1185">Reference proteome</keyword>
<dbReference type="Pfam" id="PF03623">
    <property type="entry name" value="Focal_AT"/>
    <property type="match status" value="1"/>
</dbReference>
<accession>E9FRW8</accession>
<dbReference type="OrthoDB" id="9976756at2759"/>
<evidence type="ECO:0000313" key="3">
    <source>
        <dbReference type="Proteomes" id="UP000000305"/>
    </source>
</evidence>
<dbReference type="InterPro" id="IPR036137">
    <property type="entry name" value="Focal_adhe_kin_target_dom_sf"/>
</dbReference>
<dbReference type="AlphaFoldDB" id="E9FRW8"/>
<dbReference type="PhylomeDB" id="E9FRW8"/>
<gene>
    <name evidence="2" type="ORF">DAPPUDRAFT_309576</name>
</gene>
<dbReference type="HOGENOM" id="CLU_2212525_0_0_1"/>